<evidence type="ECO:0000313" key="2">
    <source>
        <dbReference type="EMBL" id="OBR05078.1"/>
    </source>
</evidence>
<comment type="caution">
    <text evidence="2">The sequence shown here is derived from an EMBL/GenBank/DDBJ whole genome shotgun (WGS) entry which is preliminary data.</text>
</comment>
<accession>A0A1B7XZ71</accession>
<protein>
    <submittedName>
        <fullName evidence="2">Uncharacterized protein</fullName>
    </submittedName>
</protein>
<keyword evidence="3" id="KW-1185">Reference proteome</keyword>
<proteinExistence type="predicted"/>
<reference evidence="3" key="1">
    <citation type="journal article" date="2017" name="BMC Genomics">
        <title>Gapless genome assembly of Colletotrichum higginsianum reveals chromosome structure and association of transposable elements with secondary metabolite gene clusters.</title>
        <authorList>
            <person name="Dallery J.-F."/>
            <person name="Lapalu N."/>
            <person name="Zampounis A."/>
            <person name="Pigne S."/>
            <person name="Luyten I."/>
            <person name="Amselem J."/>
            <person name="Wittenberg A.H.J."/>
            <person name="Zhou S."/>
            <person name="de Queiroz M.V."/>
            <person name="Robin G.P."/>
            <person name="Auger A."/>
            <person name="Hainaut M."/>
            <person name="Henrissat B."/>
            <person name="Kim K.-T."/>
            <person name="Lee Y.-H."/>
            <person name="Lespinet O."/>
            <person name="Schwartz D.C."/>
            <person name="Thon M.R."/>
            <person name="O'Connell R.J."/>
        </authorList>
    </citation>
    <scope>NUCLEOTIDE SEQUENCE [LARGE SCALE GENOMIC DNA]</scope>
    <source>
        <strain evidence="3">IMI 349063</strain>
    </source>
</reference>
<dbReference type="EMBL" id="LTAN01000008">
    <property type="protein sequence ID" value="OBR05078.1"/>
    <property type="molecule type" value="Genomic_DNA"/>
</dbReference>
<dbReference type="AlphaFoldDB" id="A0A1B7XZ71"/>
<dbReference type="VEuPathDB" id="FungiDB:CH63R_11781"/>
<dbReference type="KEGG" id="chig:CH63R_11781"/>
<sequence length="121" mass="12740">MQFEPAEPNTGALSSIELQTMLAAALPPAPLLSGPTPRTGSKQTGHGPIPRDLREADATPAKQPSPEGEVRPATGSHRLHAFSSAAWSHHVHSARSVHWLSVASMGAQSTTQSRQIIGILL</sequence>
<dbReference type="Proteomes" id="UP000092177">
    <property type="component" value="Chromosome 8"/>
</dbReference>
<feature type="region of interest" description="Disordered" evidence="1">
    <location>
        <begin position="27"/>
        <end position="77"/>
    </location>
</feature>
<organism evidence="2 3">
    <name type="scientific">Colletotrichum higginsianum (strain IMI 349063)</name>
    <name type="common">Crucifer anthracnose fungus</name>
    <dbReference type="NCBI Taxonomy" id="759273"/>
    <lineage>
        <taxon>Eukaryota</taxon>
        <taxon>Fungi</taxon>
        <taxon>Dikarya</taxon>
        <taxon>Ascomycota</taxon>
        <taxon>Pezizomycotina</taxon>
        <taxon>Sordariomycetes</taxon>
        <taxon>Hypocreomycetidae</taxon>
        <taxon>Glomerellales</taxon>
        <taxon>Glomerellaceae</taxon>
        <taxon>Colletotrichum</taxon>
        <taxon>Colletotrichum destructivum species complex</taxon>
    </lineage>
</organism>
<dbReference type="RefSeq" id="XP_018153596.1">
    <property type="nucleotide sequence ID" value="XM_018306755.1"/>
</dbReference>
<name>A0A1B7XZ71_COLHI</name>
<gene>
    <name evidence="2" type="ORF">CH63R_11781</name>
</gene>
<dbReference type="GeneID" id="28870862"/>
<evidence type="ECO:0000256" key="1">
    <source>
        <dbReference type="SAM" id="MobiDB-lite"/>
    </source>
</evidence>
<evidence type="ECO:0000313" key="3">
    <source>
        <dbReference type="Proteomes" id="UP000092177"/>
    </source>
</evidence>